<dbReference type="PANTHER" id="PTHR37953">
    <property type="entry name" value="UPF0127 PROTEIN MJ1496"/>
    <property type="match status" value="1"/>
</dbReference>
<dbReference type="InterPro" id="IPR038695">
    <property type="entry name" value="Saro_0823-like_sf"/>
</dbReference>
<accession>A0A975P8V3</accession>
<organism evidence="2 3">
    <name type="scientific">Gemmobacter fulvus</name>
    <dbReference type="NCBI Taxonomy" id="2840474"/>
    <lineage>
        <taxon>Bacteria</taxon>
        <taxon>Pseudomonadati</taxon>
        <taxon>Pseudomonadota</taxon>
        <taxon>Alphaproteobacteria</taxon>
        <taxon>Rhodobacterales</taxon>
        <taxon>Paracoccaceae</taxon>
        <taxon>Gemmobacter</taxon>
    </lineage>
</organism>
<dbReference type="KEGG" id="gfu:KM031_04330"/>
<dbReference type="AlphaFoldDB" id="A0A975P8V3"/>
<keyword evidence="3" id="KW-1185">Reference proteome</keyword>
<dbReference type="Gene3D" id="2.60.120.1140">
    <property type="entry name" value="Protein of unknown function DUF192"/>
    <property type="match status" value="1"/>
</dbReference>
<proteinExistence type="predicted"/>
<feature type="chain" id="PRO_5037402345" evidence="1">
    <location>
        <begin position="29"/>
        <end position="166"/>
    </location>
</feature>
<sequence>MGSSSAWSGRLIAALVLVSGLVPSLARAQSCDPAQVQLRGPFGQAQFSVELADDADERAQGLMFREELAASAGMLFVYEYPQHAVFWMKNTLIPLDMVFADATGRVTHVHSNAVPQDETPIDGGTDVTLVLEIRGGLAARLGIAPGAELRHPAIAQTAAIWPCAAE</sequence>
<reference evidence="2" key="1">
    <citation type="submission" date="2021-06" db="EMBL/GenBank/DDBJ databases">
        <title>Direct submission.</title>
        <authorList>
            <person name="Lee C.-S."/>
            <person name="Jin L."/>
        </authorList>
    </citation>
    <scope>NUCLEOTIDE SEQUENCE</scope>
    <source>
        <strain evidence="2">Con5</strain>
    </source>
</reference>
<dbReference type="PANTHER" id="PTHR37953:SF1">
    <property type="entry name" value="UPF0127 PROTEIN MJ1496"/>
    <property type="match status" value="1"/>
</dbReference>
<feature type="signal peptide" evidence="1">
    <location>
        <begin position="1"/>
        <end position="28"/>
    </location>
</feature>
<keyword evidence="1" id="KW-0732">Signal</keyword>
<dbReference type="InterPro" id="IPR003795">
    <property type="entry name" value="DUF192"/>
</dbReference>
<evidence type="ECO:0000256" key="1">
    <source>
        <dbReference type="SAM" id="SignalP"/>
    </source>
</evidence>
<name>A0A975P8V3_9RHOB</name>
<dbReference type="Pfam" id="PF02643">
    <property type="entry name" value="DUF192"/>
    <property type="match status" value="1"/>
</dbReference>
<dbReference type="Proteomes" id="UP000679352">
    <property type="component" value="Chromosome"/>
</dbReference>
<gene>
    <name evidence="2" type="ORF">KM031_04330</name>
</gene>
<evidence type="ECO:0000313" key="2">
    <source>
        <dbReference type="EMBL" id="QWK91138.1"/>
    </source>
</evidence>
<protein>
    <submittedName>
        <fullName evidence="2">DUF192 domain-containing protein</fullName>
    </submittedName>
</protein>
<evidence type="ECO:0000313" key="3">
    <source>
        <dbReference type="Proteomes" id="UP000679352"/>
    </source>
</evidence>
<dbReference type="RefSeq" id="WP_215503328.1">
    <property type="nucleotide sequence ID" value="NZ_CP076361.1"/>
</dbReference>
<dbReference type="EMBL" id="CP076361">
    <property type="protein sequence ID" value="QWK91138.1"/>
    <property type="molecule type" value="Genomic_DNA"/>
</dbReference>